<reference evidence="2" key="1">
    <citation type="journal article" date="2024" name="Proc. Natl. Acad. Sci. U.S.A.">
        <title>Extraordinary preservation of gene collinearity over three hundred million years revealed in homosporous lycophytes.</title>
        <authorList>
            <person name="Li C."/>
            <person name="Wickell D."/>
            <person name="Kuo L.Y."/>
            <person name="Chen X."/>
            <person name="Nie B."/>
            <person name="Liao X."/>
            <person name="Peng D."/>
            <person name="Ji J."/>
            <person name="Jenkins J."/>
            <person name="Williams M."/>
            <person name="Shu S."/>
            <person name="Plott C."/>
            <person name="Barry K."/>
            <person name="Rajasekar S."/>
            <person name="Grimwood J."/>
            <person name="Han X."/>
            <person name="Sun S."/>
            <person name="Hou Z."/>
            <person name="He W."/>
            <person name="Dai G."/>
            <person name="Sun C."/>
            <person name="Schmutz J."/>
            <person name="Leebens-Mack J.H."/>
            <person name="Li F.W."/>
            <person name="Wang L."/>
        </authorList>
    </citation>
    <scope>NUCLEOTIDE SEQUENCE [LARGE SCALE GENOMIC DNA]</scope>
    <source>
        <strain evidence="2">cv. PW_Plant_1</strain>
    </source>
</reference>
<organism evidence="1 2">
    <name type="scientific">Diphasiastrum complanatum</name>
    <name type="common">Issler's clubmoss</name>
    <name type="synonym">Lycopodium complanatum</name>
    <dbReference type="NCBI Taxonomy" id="34168"/>
    <lineage>
        <taxon>Eukaryota</taxon>
        <taxon>Viridiplantae</taxon>
        <taxon>Streptophyta</taxon>
        <taxon>Embryophyta</taxon>
        <taxon>Tracheophyta</taxon>
        <taxon>Lycopodiopsida</taxon>
        <taxon>Lycopodiales</taxon>
        <taxon>Lycopodiaceae</taxon>
        <taxon>Lycopodioideae</taxon>
        <taxon>Diphasiastrum</taxon>
    </lineage>
</organism>
<name>A0ACC2BES0_DIPCM</name>
<gene>
    <name evidence="1" type="ORF">O6H91_16G091500</name>
</gene>
<comment type="caution">
    <text evidence="1">The sequence shown here is derived from an EMBL/GenBank/DDBJ whole genome shotgun (WGS) entry which is preliminary data.</text>
</comment>
<protein>
    <submittedName>
        <fullName evidence="1">Uncharacterized protein</fullName>
    </submittedName>
</protein>
<evidence type="ECO:0000313" key="1">
    <source>
        <dbReference type="EMBL" id="KAJ7528254.1"/>
    </source>
</evidence>
<proteinExistence type="predicted"/>
<dbReference type="EMBL" id="CM055107">
    <property type="protein sequence ID" value="KAJ7528254.1"/>
    <property type="molecule type" value="Genomic_DNA"/>
</dbReference>
<evidence type="ECO:0000313" key="2">
    <source>
        <dbReference type="Proteomes" id="UP001162992"/>
    </source>
</evidence>
<accession>A0ACC2BES0</accession>
<sequence>MAAIAAAIRMLWMQALLVWFLQLRICCAAPSFNPACPSALISLGDSSADTGNAEIVFPLVMPAQYPPYGMTYFHRPANRFSDGRLVIDFMAQALNLPLLEPDLGQSSTATLSRGINFAVAGAVAIGGSESQLSFSAQIERFHTLVNSEANRGNRVFSGALYVISIGTNDFYNSLAVEKMSEEDVRGLIAPQVIDAIANAVRNIYNQGGRNFVVVNVYAQGCTPATLTLVDPLNVDAHDQLGCLPSYNQVIEDYNKQLKQTVYNLIAELEGVNIAYADVYQALMNMLSNPQQYGFQDATKLDACCGSGGTHNYDATKICGEIANICSNPSSYISWDGIHLTEAAYRVIARGVITGQYLDPPVNSSSTCHRP</sequence>
<keyword evidence="2" id="KW-1185">Reference proteome</keyword>
<dbReference type="Proteomes" id="UP001162992">
    <property type="component" value="Chromosome 16"/>
</dbReference>